<organism evidence="2 3">
    <name type="scientific">Allacma fusca</name>
    <dbReference type="NCBI Taxonomy" id="39272"/>
    <lineage>
        <taxon>Eukaryota</taxon>
        <taxon>Metazoa</taxon>
        <taxon>Ecdysozoa</taxon>
        <taxon>Arthropoda</taxon>
        <taxon>Hexapoda</taxon>
        <taxon>Collembola</taxon>
        <taxon>Symphypleona</taxon>
        <taxon>Sminthuridae</taxon>
        <taxon>Allacma</taxon>
    </lineage>
</organism>
<keyword evidence="1" id="KW-1133">Transmembrane helix</keyword>
<evidence type="ECO:0000256" key="1">
    <source>
        <dbReference type="SAM" id="Phobius"/>
    </source>
</evidence>
<feature type="transmembrane region" description="Helical" evidence="1">
    <location>
        <begin position="139"/>
        <end position="157"/>
    </location>
</feature>
<keyword evidence="1" id="KW-0472">Membrane</keyword>
<feature type="transmembrane region" description="Helical" evidence="1">
    <location>
        <begin position="57"/>
        <end position="74"/>
    </location>
</feature>
<evidence type="ECO:0000313" key="2">
    <source>
        <dbReference type="EMBL" id="CAG7722026.1"/>
    </source>
</evidence>
<name>A0A8J2NQK0_9HEXA</name>
<keyword evidence="1" id="KW-0812">Transmembrane</keyword>
<dbReference type="EMBL" id="CAJVCH010085501">
    <property type="protein sequence ID" value="CAG7722026.1"/>
    <property type="molecule type" value="Genomic_DNA"/>
</dbReference>
<dbReference type="Proteomes" id="UP000708208">
    <property type="component" value="Unassembled WGS sequence"/>
</dbReference>
<feature type="transmembrane region" description="Helical" evidence="1">
    <location>
        <begin position="86"/>
        <end position="107"/>
    </location>
</feature>
<feature type="non-terminal residue" evidence="2">
    <location>
        <position position="1"/>
    </location>
</feature>
<protein>
    <submittedName>
        <fullName evidence="2">Uncharacterized protein</fullName>
    </submittedName>
</protein>
<reference evidence="2" key="1">
    <citation type="submission" date="2021-06" db="EMBL/GenBank/DDBJ databases">
        <authorList>
            <person name="Hodson N. C."/>
            <person name="Mongue J. A."/>
            <person name="Jaron S. K."/>
        </authorList>
    </citation>
    <scope>NUCLEOTIDE SEQUENCE</scope>
</reference>
<sequence length="387" mass="44418">MQLTFKCTMNPADGYPIKIFQNIINHASLAILSPFLIRYDATEKKFVADSKFYRKILAAFLHIGIIGQYCLLAYERIQTKDRVQYWTKILSSIAIGLHLYSITYTIWFKQKKMMDFLNQMRALCDHLNQNGFLRIHKKIIWVLKILSPASVIIYGLISLQLPNHKSKLQAYNWTETCSVFLIMSTNETSIFGNESFSQSAYCSFLKARLILKFMQNAHIMFGFLLLFGVSLSLWLIIKDFVHILQEKSPKPEQVKYVLDALVEISKVFGSCDRTFGFMYAQTGLTLIPILAIECHQLFKENVFERIEFVADATIFATTLILAAGCNSLIKSIPIRIFQSISTDSKHFSNNYGHSLEFRSTLLMNLINADQFGISGHFFVITYEFVGT</sequence>
<feature type="transmembrane region" description="Helical" evidence="1">
    <location>
        <begin position="217"/>
        <end position="237"/>
    </location>
</feature>
<keyword evidence="3" id="KW-1185">Reference proteome</keyword>
<evidence type="ECO:0000313" key="3">
    <source>
        <dbReference type="Proteomes" id="UP000708208"/>
    </source>
</evidence>
<dbReference type="AlphaFoldDB" id="A0A8J2NQK0"/>
<gene>
    <name evidence="2" type="ORF">AFUS01_LOCUS11203</name>
</gene>
<accession>A0A8J2NQK0</accession>
<comment type="caution">
    <text evidence="2">The sequence shown here is derived from an EMBL/GenBank/DDBJ whole genome shotgun (WGS) entry which is preliminary data.</text>
</comment>
<proteinExistence type="predicted"/>